<sequence>MKSDDTIAKHYSRGIVAVIDTVAETSIDTATKKSIDIVAEQTNDTIVVSL</sequence>
<reference evidence="1" key="1">
    <citation type="submission" date="2019-12" db="EMBL/GenBank/DDBJ databases">
        <title>Genome sequencing and annotation of Brassica cretica.</title>
        <authorList>
            <person name="Studholme D.J."/>
            <person name="Sarris P.F."/>
        </authorList>
    </citation>
    <scope>NUCLEOTIDE SEQUENCE</scope>
    <source>
        <strain evidence="1">PFS-102/07</strain>
        <tissue evidence="1">Leaf</tissue>
    </source>
</reference>
<comment type="caution">
    <text evidence="1">The sequence shown here is derived from an EMBL/GenBank/DDBJ whole genome shotgun (WGS) entry which is preliminary data.</text>
</comment>
<gene>
    <name evidence="1" type="ORF">F2Q70_00004529</name>
</gene>
<accession>A0A8S9IRQ6</accession>
<name>A0A8S9IRQ6_BRACR</name>
<dbReference type="EMBL" id="QGKY02001015">
    <property type="protein sequence ID" value="KAF2572619.1"/>
    <property type="molecule type" value="Genomic_DNA"/>
</dbReference>
<evidence type="ECO:0000313" key="1">
    <source>
        <dbReference type="EMBL" id="KAF2572619.1"/>
    </source>
</evidence>
<protein>
    <submittedName>
        <fullName evidence="1">Uncharacterized protein</fullName>
    </submittedName>
</protein>
<organism evidence="1">
    <name type="scientific">Brassica cretica</name>
    <name type="common">Mustard</name>
    <dbReference type="NCBI Taxonomy" id="69181"/>
    <lineage>
        <taxon>Eukaryota</taxon>
        <taxon>Viridiplantae</taxon>
        <taxon>Streptophyta</taxon>
        <taxon>Embryophyta</taxon>
        <taxon>Tracheophyta</taxon>
        <taxon>Spermatophyta</taxon>
        <taxon>Magnoliopsida</taxon>
        <taxon>eudicotyledons</taxon>
        <taxon>Gunneridae</taxon>
        <taxon>Pentapetalae</taxon>
        <taxon>rosids</taxon>
        <taxon>malvids</taxon>
        <taxon>Brassicales</taxon>
        <taxon>Brassicaceae</taxon>
        <taxon>Brassiceae</taxon>
        <taxon>Brassica</taxon>
    </lineage>
</organism>
<dbReference type="AlphaFoldDB" id="A0A8S9IRQ6"/>
<proteinExistence type="predicted"/>